<feature type="transmembrane region" description="Helical" evidence="1">
    <location>
        <begin position="106"/>
        <end position="124"/>
    </location>
</feature>
<name>A0A286TUE4_9BACT</name>
<dbReference type="InterPro" id="IPR001610">
    <property type="entry name" value="PAC"/>
</dbReference>
<keyword evidence="1" id="KW-0472">Membrane</keyword>
<dbReference type="Pfam" id="PF00989">
    <property type="entry name" value="PAS"/>
    <property type="match status" value="1"/>
</dbReference>
<comment type="caution">
    <text evidence="5">The sequence shown here is derived from an EMBL/GenBank/DDBJ whole genome shotgun (WGS) entry which is preliminary data.</text>
</comment>
<dbReference type="InterPro" id="IPR013767">
    <property type="entry name" value="PAS_fold"/>
</dbReference>
<dbReference type="Gene3D" id="3.30.450.40">
    <property type="match status" value="2"/>
</dbReference>
<dbReference type="PANTHER" id="PTHR44757:SF2">
    <property type="entry name" value="BIOFILM ARCHITECTURE MAINTENANCE PROTEIN MBAA"/>
    <property type="match status" value="1"/>
</dbReference>
<dbReference type="InterPro" id="IPR029016">
    <property type="entry name" value="GAF-like_dom_sf"/>
</dbReference>
<reference evidence="6" key="1">
    <citation type="journal article" date="2017" name="Environ. Microbiol. Rep.">
        <title>Genetic Diversity of Marine Anaerobic Ammonium-Oxidizing Bacteria as Revealed by Genomic and Proteomic Analyses of 'Candidatus Scalindua japonica'.</title>
        <authorList>
            <person name="Oshiki M."/>
            <person name="Mizuto K."/>
            <person name="Kimura Z."/>
            <person name="Kindaichi T."/>
            <person name="Satoh H."/>
            <person name="Okabe S."/>
        </authorList>
    </citation>
    <scope>NUCLEOTIDE SEQUENCE [LARGE SCALE GENOMIC DNA]</scope>
    <source>
        <strain evidence="6">husup-a2</strain>
    </source>
</reference>
<dbReference type="Gene3D" id="6.10.340.10">
    <property type="match status" value="1"/>
</dbReference>
<dbReference type="Pfam" id="PF13426">
    <property type="entry name" value="PAS_9"/>
    <property type="match status" value="1"/>
</dbReference>
<organism evidence="5 6">
    <name type="scientific">Candidatus Scalindua japonica</name>
    <dbReference type="NCBI Taxonomy" id="1284222"/>
    <lineage>
        <taxon>Bacteria</taxon>
        <taxon>Pseudomonadati</taxon>
        <taxon>Planctomycetota</taxon>
        <taxon>Candidatus Brocadiia</taxon>
        <taxon>Candidatus Brocadiales</taxon>
        <taxon>Candidatus Scalinduaceae</taxon>
        <taxon>Candidatus Scalindua</taxon>
    </lineage>
</organism>
<gene>
    <name evidence="5" type="ORF">SCALIN_C03_0169</name>
</gene>
<evidence type="ECO:0000256" key="1">
    <source>
        <dbReference type="SAM" id="Phobius"/>
    </source>
</evidence>
<evidence type="ECO:0000313" key="5">
    <source>
        <dbReference type="EMBL" id="GAX59512.1"/>
    </source>
</evidence>
<evidence type="ECO:0000259" key="4">
    <source>
        <dbReference type="PROSITE" id="PS50885"/>
    </source>
</evidence>
<evidence type="ECO:0000259" key="3">
    <source>
        <dbReference type="PROSITE" id="PS50113"/>
    </source>
</evidence>
<dbReference type="PROSITE" id="PS50112">
    <property type="entry name" value="PAS"/>
    <property type="match status" value="2"/>
</dbReference>
<dbReference type="GO" id="GO:0007165">
    <property type="term" value="P:signal transduction"/>
    <property type="evidence" value="ECO:0007669"/>
    <property type="project" value="InterPro"/>
</dbReference>
<dbReference type="InterPro" id="IPR052155">
    <property type="entry name" value="Biofilm_reg_signaling"/>
</dbReference>
<dbReference type="SMART" id="SM00304">
    <property type="entry name" value="HAMP"/>
    <property type="match status" value="1"/>
</dbReference>
<dbReference type="OrthoDB" id="3272385at2"/>
<dbReference type="CDD" id="cd06225">
    <property type="entry name" value="HAMP"/>
    <property type="match status" value="1"/>
</dbReference>
<proteinExistence type="predicted"/>
<feature type="domain" description="HAMP" evidence="4">
    <location>
        <begin position="126"/>
        <end position="178"/>
    </location>
</feature>
<dbReference type="NCBIfam" id="TIGR00229">
    <property type="entry name" value="sensory_box"/>
    <property type="match status" value="2"/>
</dbReference>
<dbReference type="InterPro" id="IPR035965">
    <property type="entry name" value="PAS-like_dom_sf"/>
</dbReference>
<keyword evidence="1" id="KW-1133">Transmembrane helix</keyword>
<feature type="non-terminal residue" evidence="5">
    <location>
        <position position="760"/>
    </location>
</feature>
<dbReference type="InterPro" id="IPR000014">
    <property type="entry name" value="PAS"/>
</dbReference>
<feature type="domain" description="PAC" evidence="3">
    <location>
        <begin position="256"/>
        <end position="309"/>
    </location>
</feature>
<dbReference type="AlphaFoldDB" id="A0A286TUE4"/>
<evidence type="ECO:0000259" key="2">
    <source>
        <dbReference type="PROSITE" id="PS50112"/>
    </source>
</evidence>
<dbReference type="Pfam" id="PF00672">
    <property type="entry name" value="HAMP"/>
    <property type="match status" value="1"/>
</dbReference>
<dbReference type="SUPFAM" id="SSF55785">
    <property type="entry name" value="PYP-like sensor domain (PAS domain)"/>
    <property type="match status" value="2"/>
</dbReference>
<dbReference type="Pfam" id="PF13185">
    <property type="entry name" value="GAF_2"/>
    <property type="match status" value="2"/>
</dbReference>
<sequence>MRNDSRFLIEEPGKYFELLEESGTDKEVINQIKLHSTSIMFQEIRTESVKSALEGNTDTLIVDDYRGIPVLSSYAPLNIADVNWVILSEIDMKEVLVPLYAIGNKIFLLTVIVSLLVTIIAVSISDNLSTAILQLVKGANSIATGDFTNKININRTDELGYLATSLNYMRIKLDQSGRSLKESEKRYRLLLESLKEGVYQGELGKEGAFTWVNQTAAEMFGYKSPEEMIGTKVNEIYVNIDDGRTQLEMLEKYGVLSNTVYLCKNKSGDCFYAECSSHLVKDKKGKQCRIEGIIRVITERKKSENRLIAQHAVTKILSESGTIKVAFQGILKVICEALDWNFGSLWLQHEHDYVLRCLYLWHVPDLQFSEFKKKTKEISFLPGIGLPGRVLSNGKAAWINDVVVESNFPRATAASKVGLHGAFAFPIIANTEILGVIEFFSQKPEEPDKELLNMMEAIGSQVGQFIKRKQADEQVSKLSRAVEQSPVSVVITDTKNNIEYVNRKYTEVTGYSLEEVKGKNPIVLKTVEENVEEHKELWKTITSGKEWQGEFCNFNKNGEIYWESESISPIKNCDGIITGFIQLKEDITERKLVQSHLKTQLEVAKVLAESNTIREASTRIIEVVCIALGWDLGEVWIYDKQQYILRNTEIWHLPSLNFSEFKDITCRTTFSPQKGLPGLVWQTAKPLWIEDVARDSNFLRASVADKEGLHGAFGFPIAIDNVVLGTICFFSREIRRPDDKLLNMMSSIGNHIALFIERKQ</sequence>
<evidence type="ECO:0000313" key="6">
    <source>
        <dbReference type="Proteomes" id="UP000218542"/>
    </source>
</evidence>
<dbReference type="CDD" id="cd00130">
    <property type="entry name" value="PAS"/>
    <property type="match status" value="2"/>
</dbReference>
<dbReference type="PANTHER" id="PTHR44757">
    <property type="entry name" value="DIGUANYLATE CYCLASE DGCP"/>
    <property type="match status" value="1"/>
</dbReference>
<protein>
    <submittedName>
        <fullName evidence="5">Diguanylate cyclase/phosphodiesterase</fullName>
    </submittedName>
</protein>
<dbReference type="SMART" id="SM00065">
    <property type="entry name" value="GAF"/>
    <property type="match status" value="2"/>
</dbReference>
<keyword evidence="6" id="KW-1185">Reference proteome</keyword>
<feature type="domain" description="PAC" evidence="3">
    <location>
        <begin position="545"/>
        <end position="599"/>
    </location>
</feature>
<dbReference type="InterPro" id="IPR000700">
    <property type="entry name" value="PAS-assoc_C"/>
</dbReference>
<dbReference type="GO" id="GO:0016020">
    <property type="term" value="C:membrane"/>
    <property type="evidence" value="ECO:0007669"/>
    <property type="project" value="InterPro"/>
</dbReference>
<dbReference type="InterPro" id="IPR003018">
    <property type="entry name" value="GAF"/>
</dbReference>
<feature type="domain" description="PAS" evidence="2">
    <location>
        <begin position="474"/>
        <end position="545"/>
    </location>
</feature>
<dbReference type="PROSITE" id="PS50113">
    <property type="entry name" value="PAC"/>
    <property type="match status" value="2"/>
</dbReference>
<dbReference type="SUPFAM" id="SSF158472">
    <property type="entry name" value="HAMP domain-like"/>
    <property type="match status" value="1"/>
</dbReference>
<accession>A0A286TUE4</accession>
<dbReference type="RefSeq" id="WP_133111618.1">
    <property type="nucleotide sequence ID" value="NZ_BAOS01000003.1"/>
</dbReference>
<dbReference type="SMART" id="SM00086">
    <property type="entry name" value="PAC"/>
    <property type="match status" value="2"/>
</dbReference>
<dbReference type="EMBL" id="BAOS01000003">
    <property type="protein sequence ID" value="GAX59512.1"/>
    <property type="molecule type" value="Genomic_DNA"/>
</dbReference>
<dbReference type="Gene3D" id="3.30.450.20">
    <property type="entry name" value="PAS domain"/>
    <property type="match status" value="2"/>
</dbReference>
<keyword evidence="1" id="KW-0812">Transmembrane</keyword>
<dbReference type="SUPFAM" id="SSF55781">
    <property type="entry name" value="GAF domain-like"/>
    <property type="match status" value="2"/>
</dbReference>
<dbReference type="GO" id="GO:0006355">
    <property type="term" value="P:regulation of DNA-templated transcription"/>
    <property type="evidence" value="ECO:0007669"/>
    <property type="project" value="InterPro"/>
</dbReference>
<dbReference type="InterPro" id="IPR003660">
    <property type="entry name" value="HAMP_dom"/>
</dbReference>
<dbReference type="PROSITE" id="PS50885">
    <property type="entry name" value="HAMP"/>
    <property type="match status" value="1"/>
</dbReference>
<feature type="domain" description="PAS" evidence="2">
    <location>
        <begin position="183"/>
        <end position="226"/>
    </location>
</feature>
<dbReference type="Proteomes" id="UP000218542">
    <property type="component" value="Unassembled WGS sequence"/>
</dbReference>
<dbReference type="SMART" id="SM00091">
    <property type="entry name" value="PAS"/>
    <property type="match status" value="2"/>
</dbReference>